<dbReference type="EMBL" id="PDES01000005">
    <property type="protein sequence ID" value="RRQ86666.1"/>
    <property type="molecule type" value="Genomic_DNA"/>
</dbReference>
<keyword evidence="2" id="KW-1185">Reference proteome</keyword>
<reference evidence="1 2" key="1">
    <citation type="submission" date="2017-10" db="EMBL/GenBank/DDBJ databases">
        <title>Draft genome of actinobacteria isolated from guarana (Paullinia cupana (Mart.) Ducke.</title>
        <authorList>
            <person name="Siqueira K.A."/>
            <person name="Liotti R.G."/>
            <person name="Mendes T.A."/>
            <person name="Soares M.A."/>
        </authorList>
    </citation>
    <scope>NUCLEOTIDE SEQUENCE [LARGE SCALE GENOMIC DNA]</scope>
    <source>
        <strain evidence="1 2">199</strain>
    </source>
</reference>
<evidence type="ECO:0000313" key="2">
    <source>
        <dbReference type="Proteomes" id="UP000276379"/>
    </source>
</evidence>
<evidence type="ECO:0008006" key="3">
    <source>
        <dbReference type="Google" id="ProtNLM"/>
    </source>
</evidence>
<protein>
    <recommendedName>
        <fullName evidence="3">Bacteriocin-protection protein</fullName>
    </recommendedName>
</protein>
<dbReference type="RefSeq" id="WP_125213346.1">
    <property type="nucleotide sequence ID" value="NZ_PDES01000005.1"/>
</dbReference>
<dbReference type="Pfam" id="PF13376">
    <property type="entry name" value="OmdA"/>
    <property type="match status" value="1"/>
</dbReference>
<proteinExistence type="predicted"/>
<comment type="caution">
    <text evidence="1">The sequence shown here is derived from an EMBL/GenBank/DDBJ whole genome shotgun (WGS) entry which is preliminary data.</text>
</comment>
<sequence length="197" mass="22087">MSDGSSHATDPVLFFATPEQWEKWLEDHHADATGVWLKLARKSVAGPDGVDYRGALEAALCFGWIDGQKRKLDEQHWLQRFTPRRSASRWSQVNREKATRLIEEGRMRPAGLREVERARADGRWAAAYAGPRAATVPDDLRAALDAEPAAAAFFTTLDSRNRYSVLHRIEEAKKPGTRAARIAKFVAMLAEGKKLHP</sequence>
<accession>A0A3R8S2I1</accession>
<organism evidence="1 2">
    <name type="scientific">Streptomyces griseofuscus</name>
    <dbReference type="NCBI Taxonomy" id="146922"/>
    <lineage>
        <taxon>Bacteria</taxon>
        <taxon>Bacillati</taxon>
        <taxon>Actinomycetota</taxon>
        <taxon>Actinomycetes</taxon>
        <taxon>Kitasatosporales</taxon>
        <taxon>Streptomycetaceae</taxon>
        <taxon>Streptomyces</taxon>
    </lineage>
</organism>
<dbReference type="AlphaFoldDB" id="A0A3R8S2I1"/>
<gene>
    <name evidence="1" type="ORF">CQW44_12585</name>
</gene>
<evidence type="ECO:0000313" key="1">
    <source>
        <dbReference type="EMBL" id="RRQ86666.1"/>
    </source>
</evidence>
<name>A0A3R8S2I1_9ACTN</name>
<dbReference type="Proteomes" id="UP000276379">
    <property type="component" value="Unassembled WGS sequence"/>
</dbReference>